<comment type="subcellular location">
    <subcellularLocation>
        <location evidence="1 11">Endoplasmic reticulum membrane</location>
        <topology evidence="1 11">Multi-pass membrane protein</topology>
    </subcellularLocation>
</comment>
<reference evidence="12 13" key="1">
    <citation type="submission" date="2019-05" db="EMBL/GenBank/DDBJ databases">
        <title>Emergence of the Ug99 lineage of the wheat stem rust pathogen through somatic hybridization.</title>
        <authorList>
            <person name="Li F."/>
            <person name="Upadhyaya N.M."/>
            <person name="Sperschneider J."/>
            <person name="Matny O."/>
            <person name="Nguyen-Phuc H."/>
            <person name="Mago R."/>
            <person name="Raley C."/>
            <person name="Miller M.E."/>
            <person name="Silverstein K.A.T."/>
            <person name="Henningsen E."/>
            <person name="Hirsch C.D."/>
            <person name="Visser B."/>
            <person name="Pretorius Z.A."/>
            <person name="Steffenson B.J."/>
            <person name="Schwessinger B."/>
            <person name="Dodds P.N."/>
            <person name="Figueroa M."/>
        </authorList>
    </citation>
    <scope>NUCLEOTIDE SEQUENCE [LARGE SCALE GENOMIC DNA]</scope>
    <source>
        <strain evidence="12">21-0</strain>
    </source>
</reference>
<comment type="similarity">
    <text evidence="10">Belongs to the glycosyltransferase 22 family. PIGZ subfamily.</text>
</comment>
<dbReference type="Proteomes" id="UP000324748">
    <property type="component" value="Unassembled WGS sequence"/>
</dbReference>
<dbReference type="GO" id="GO:0006506">
    <property type="term" value="P:GPI anchor biosynthetic process"/>
    <property type="evidence" value="ECO:0007669"/>
    <property type="project" value="UniProtKB-KW"/>
</dbReference>
<feature type="transmembrane region" description="Helical" evidence="11">
    <location>
        <begin position="109"/>
        <end position="129"/>
    </location>
</feature>
<keyword evidence="13" id="KW-1185">Reference proteome</keyword>
<evidence type="ECO:0000313" key="12">
    <source>
        <dbReference type="EMBL" id="KAA1113384.1"/>
    </source>
</evidence>
<keyword evidence="7 11" id="KW-0256">Endoplasmic reticulum</keyword>
<feature type="transmembrane region" description="Helical" evidence="11">
    <location>
        <begin position="364"/>
        <end position="382"/>
    </location>
</feature>
<keyword evidence="9 11" id="KW-0472">Membrane</keyword>
<dbReference type="PANTHER" id="PTHR22760">
    <property type="entry name" value="GLYCOSYLTRANSFERASE"/>
    <property type="match status" value="1"/>
</dbReference>
<comment type="pathway">
    <text evidence="2">Glycolipid biosynthesis; glycosylphosphatidylinositol-anchor biosynthesis.</text>
</comment>
<gene>
    <name evidence="12" type="primary">SMP3_2</name>
    <name evidence="12" type="ORF">PGT21_030007</name>
</gene>
<evidence type="ECO:0000313" key="13">
    <source>
        <dbReference type="Proteomes" id="UP000324748"/>
    </source>
</evidence>
<dbReference type="EC" id="2.4.1.-" evidence="11"/>
<evidence type="ECO:0000256" key="4">
    <source>
        <dbReference type="ARBA" id="ARBA00022676"/>
    </source>
</evidence>
<name>A0A5B0QK85_PUCGR</name>
<comment type="caution">
    <text evidence="12">The sequence shown here is derived from an EMBL/GenBank/DDBJ whole genome shotgun (WGS) entry which is preliminary data.</text>
</comment>
<keyword evidence="4 11" id="KW-0328">Glycosyltransferase</keyword>
<organism evidence="12 13">
    <name type="scientific">Puccinia graminis f. sp. tritici</name>
    <dbReference type="NCBI Taxonomy" id="56615"/>
    <lineage>
        <taxon>Eukaryota</taxon>
        <taxon>Fungi</taxon>
        <taxon>Dikarya</taxon>
        <taxon>Basidiomycota</taxon>
        <taxon>Pucciniomycotina</taxon>
        <taxon>Pucciniomycetes</taxon>
        <taxon>Pucciniales</taxon>
        <taxon>Pucciniaceae</taxon>
        <taxon>Puccinia</taxon>
    </lineage>
</organism>
<feature type="transmembrane region" description="Helical" evidence="11">
    <location>
        <begin position="223"/>
        <end position="243"/>
    </location>
</feature>
<feature type="transmembrane region" description="Helical" evidence="11">
    <location>
        <begin position="159"/>
        <end position="177"/>
    </location>
</feature>
<evidence type="ECO:0000256" key="8">
    <source>
        <dbReference type="ARBA" id="ARBA00022989"/>
    </source>
</evidence>
<dbReference type="AlphaFoldDB" id="A0A5B0QK85"/>
<feature type="transmembrane region" description="Helical" evidence="11">
    <location>
        <begin position="278"/>
        <end position="298"/>
    </location>
</feature>
<keyword evidence="5 12" id="KW-0808">Transferase</keyword>
<evidence type="ECO:0000256" key="1">
    <source>
        <dbReference type="ARBA" id="ARBA00004477"/>
    </source>
</evidence>
<evidence type="ECO:0000256" key="9">
    <source>
        <dbReference type="ARBA" id="ARBA00023136"/>
    </source>
</evidence>
<evidence type="ECO:0000256" key="10">
    <source>
        <dbReference type="ARBA" id="ARBA00038466"/>
    </source>
</evidence>
<accession>A0A5B0QK85</accession>
<dbReference type="GO" id="GO:0005789">
    <property type="term" value="C:endoplasmic reticulum membrane"/>
    <property type="evidence" value="ECO:0007669"/>
    <property type="project" value="UniProtKB-SubCell"/>
</dbReference>
<evidence type="ECO:0000256" key="6">
    <source>
        <dbReference type="ARBA" id="ARBA00022692"/>
    </source>
</evidence>
<dbReference type="PANTHER" id="PTHR22760:SF3">
    <property type="entry name" value="GPI MANNOSYLTRANSFERASE 4"/>
    <property type="match status" value="1"/>
</dbReference>
<sequence length="512" mass="58284">MQSRKRETSWKLSYLLAICLRLTIVLTSTSFIHPDEHFQNTEIAIDDVFNRSNRQTRTWEWDPLRISDRTIGGGPVRSIVPVWMTSHLGLHVLKLLHNIGMIDISTRSLVIFPRLVLFFLSLFVDRLIFRLVHSPSIQLLHAFSLHSLLFICRTFSNSLESILFTSLFLLSLSISNLKNRASLSSVIVWTLMNVFTVWVRVSYVCFAFPIVLMVGYTRLSRSFTLFFTAGATGLLGMMFLILLDCLYFGRWPTVTPIGLLLYNLDKQNLAQHGTHPRYLHLLANGPIIFGPALWLTGWSQLWTRHKVSPTIVKLSTASLISGTLLLSIQPHQEARFLLPLVFPLTTLCSQSISKSRSSKFRRTFWFAHLMHSAITVVLFGYLHQGGLQSALEVLPPNTETLLSYKTFDIPSSLITSTQLRNVTNLRGATEETLAKTLCEIVSMDEERRIVLLAPRWALSPSLEHRFKLLFSSAIPHLDLDRLDEIFHAGRHRSGIGLYSINQQNMKASELCH</sequence>
<evidence type="ECO:0000256" key="3">
    <source>
        <dbReference type="ARBA" id="ARBA00022502"/>
    </source>
</evidence>
<feature type="transmembrane region" description="Helical" evidence="11">
    <location>
        <begin position="197"/>
        <end position="216"/>
    </location>
</feature>
<dbReference type="GO" id="GO:0000026">
    <property type="term" value="F:alpha-1,2-mannosyltransferase activity"/>
    <property type="evidence" value="ECO:0007669"/>
    <property type="project" value="TreeGrafter"/>
</dbReference>
<dbReference type="EMBL" id="VSWC01000015">
    <property type="protein sequence ID" value="KAA1113384.1"/>
    <property type="molecule type" value="Genomic_DNA"/>
</dbReference>
<dbReference type="InterPro" id="IPR005599">
    <property type="entry name" value="GPI_mannosylTrfase"/>
</dbReference>
<keyword evidence="8 11" id="KW-1133">Transmembrane helix</keyword>
<feature type="transmembrane region" description="Helical" evidence="11">
    <location>
        <begin position="12"/>
        <end position="32"/>
    </location>
</feature>
<proteinExistence type="inferred from homology"/>
<dbReference type="OrthoDB" id="10066429at2759"/>
<evidence type="ECO:0000256" key="5">
    <source>
        <dbReference type="ARBA" id="ARBA00022679"/>
    </source>
</evidence>
<evidence type="ECO:0000256" key="7">
    <source>
        <dbReference type="ARBA" id="ARBA00022824"/>
    </source>
</evidence>
<dbReference type="Pfam" id="PF03901">
    <property type="entry name" value="Glyco_transf_22"/>
    <property type="match status" value="1"/>
</dbReference>
<evidence type="ECO:0000256" key="11">
    <source>
        <dbReference type="RuleBase" id="RU363075"/>
    </source>
</evidence>
<evidence type="ECO:0000256" key="2">
    <source>
        <dbReference type="ARBA" id="ARBA00004687"/>
    </source>
</evidence>
<protein>
    <recommendedName>
        <fullName evidence="11">Mannosyltransferase</fullName>
        <ecNumber evidence="11">2.4.1.-</ecNumber>
    </recommendedName>
</protein>
<keyword evidence="6 11" id="KW-0812">Transmembrane</keyword>
<keyword evidence="3" id="KW-0337">GPI-anchor biosynthesis</keyword>